<dbReference type="Pfam" id="PF08379">
    <property type="entry name" value="Bact_transglu_N"/>
    <property type="match status" value="1"/>
</dbReference>
<evidence type="ECO:0000256" key="1">
    <source>
        <dbReference type="SAM" id="MobiDB-lite"/>
    </source>
</evidence>
<proteinExistence type="predicted"/>
<comment type="caution">
    <text evidence="3">The sequence shown here is derived from an EMBL/GenBank/DDBJ whole genome shotgun (WGS) entry which is preliminary data.</text>
</comment>
<accession>A0ABU2BVD3</accession>
<dbReference type="EMBL" id="JAVDYG010000001">
    <property type="protein sequence ID" value="MDR7362226.1"/>
    <property type="molecule type" value="Genomic_DNA"/>
</dbReference>
<dbReference type="Proteomes" id="UP001183648">
    <property type="component" value="Unassembled WGS sequence"/>
</dbReference>
<feature type="region of interest" description="Disordered" evidence="1">
    <location>
        <begin position="541"/>
        <end position="569"/>
    </location>
</feature>
<reference evidence="3 4" key="1">
    <citation type="submission" date="2023-07" db="EMBL/GenBank/DDBJ databases">
        <title>Sequencing the genomes of 1000 actinobacteria strains.</title>
        <authorList>
            <person name="Klenk H.-P."/>
        </authorList>
    </citation>
    <scope>NUCLEOTIDE SEQUENCE [LARGE SCALE GENOMIC DNA]</scope>
    <source>
        <strain evidence="3 4">DSM 19426</strain>
    </source>
</reference>
<dbReference type="InterPro" id="IPR018667">
    <property type="entry name" value="DUF2126"/>
</dbReference>
<dbReference type="InterPro" id="IPR002931">
    <property type="entry name" value="Transglutaminase-like"/>
</dbReference>
<dbReference type="SUPFAM" id="SSF54001">
    <property type="entry name" value="Cysteine proteinases"/>
    <property type="match status" value="1"/>
</dbReference>
<keyword evidence="4" id="KW-1185">Reference proteome</keyword>
<organism evidence="3 4">
    <name type="scientific">Nocardioides marmoribigeumensis</name>
    <dbReference type="NCBI Taxonomy" id="433649"/>
    <lineage>
        <taxon>Bacteria</taxon>
        <taxon>Bacillati</taxon>
        <taxon>Actinomycetota</taxon>
        <taxon>Actinomycetes</taxon>
        <taxon>Propionibacteriales</taxon>
        <taxon>Nocardioidaceae</taxon>
        <taxon>Nocardioides</taxon>
    </lineage>
</organism>
<gene>
    <name evidence="3" type="ORF">J2S63_001779</name>
</gene>
<dbReference type="RefSeq" id="WP_310301418.1">
    <property type="nucleotide sequence ID" value="NZ_BAAAPS010000008.1"/>
</dbReference>
<dbReference type="InterPro" id="IPR013589">
    <property type="entry name" value="Bac_transglu_N"/>
</dbReference>
<dbReference type="Gene3D" id="3.10.620.30">
    <property type="match status" value="1"/>
</dbReference>
<evidence type="ECO:0000259" key="2">
    <source>
        <dbReference type="SMART" id="SM00460"/>
    </source>
</evidence>
<protein>
    <submittedName>
        <fullName evidence="3">Uncharacterized protein (DUF2126 family)/transglutaminase-like putative cysteine protease</fullName>
    </submittedName>
</protein>
<feature type="domain" description="Transglutaminase-like" evidence="2">
    <location>
        <begin position="179"/>
        <end position="255"/>
    </location>
</feature>
<dbReference type="InterPro" id="IPR038765">
    <property type="entry name" value="Papain-like_cys_pep_sf"/>
</dbReference>
<dbReference type="Pfam" id="PF09899">
    <property type="entry name" value="DUF2126"/>
    <property type="match status" value="1"/>
</dbReference>
<feature type="compositionally biased region" description="Polar residues" evidence="1">
    <location>
        <begin position="557"/>
        <end position="566"/>
    </location>
</feature>
<dbReference type="SMART" id="SM00460">
    <property type="entry name" value="TGc"/>
    <property type="match status" value="1"/>
</dbReference>
<dbReference type="PANTHER" id="PTHR33490">
    <property type="entry name" value="BLR5614 PROTEIN-RELATED"/>
    <property type="match status" value="1"/>
</dbReference>
<feature type="compositionally biased region" description="Basic and acidic residues" evidence="1">
    <location>
        <begin position="1078"/>
        <end position="1091"/>
    </location>
</feature>
<evidence type="ECO:0000313" key="3">
    <source>
        <dbReference type="EMBL" id="MDR7362226.1"/>
    </source>
</evidence>
<evidence type="ECO:0000313" key="4">
    <source>
        <dbReference type="Proteomes" id="UP001183648"/>
    </source>
</evidence>
<feature type="region of interest" description="Disordered" evidence="1">
    <location>
        <begin position="1078"/>
        <end position="1099"/>
    </location>
</feature>
<dbReference type="PANTHER" id="PTHR33490:SF1">
    <property type="entry name" value="SLL1233 PROTEIN"/>
    <property type="match status" value="1"/>
</dbReference>
<dbReference type="Pfam" id="PF01841">
    <property type="entry name" value="Transglut_core"/>
    <property type="match status" value="1"/>
</dbReference>
<name>A0ABU2BVD3_9ACTN</name>
<sequence length="1099" mass="120031">MGIKVALEHRTTYTFDRRVGLGPHTVRLRPAPHSRTPIEAYSLRVAPEGHFVNWQQDPFGNHVARLVFPEPVDRLEVTVGLIADLQVVNPFDFFVEEYAEEFGFEYDALLRHDLEPYLRPVAEPPGSGPGPLVETLVGGLADLEGRPIVDALVRVNLAVHEAVAYSIRMEPGVQTPDETLGAGIGSCRDSAWLLVSVLRQLGLAARFVSGYLVQLAPDQESLDGPSGPVADFTDLHAWTEVFVPGAGWIGLDPTSALFAGEGHIPLSATPHPSSAAPISGLVDPCEVTLDFSNVVTRFHEDPRVTKPYTAEQWARVDALGAEVDRIIADEGLELTMGGEPTFVSVDDMESPQWNTEADGPEKRALATDLAARLGDVFGRDALVQRGQGKWYPGEPLPRWQIALHWRHDGVALWSHPELLADPWTDDPDPSAREHAAALARLVTERFGLPPGQLHAAFEDPLTRVVDDVRRPAGERPGAEPTAGDVAALDAAETDPVAWVLPVHPVPDEDGGWASPVWRLRRGRLVLTAGDSPAGLRLPLGSVSWEDPREDPEPSYLSPVSATTPGGTSARKLPSAVVVEDPEAPLTAVVVEARDGFVHVFLPPLDHLEDLTDLVALLEECVVEVGTRVVVEGYGPPPDARLATLMVTPDPGVIEVNLQPTASWGELCRVTQELYDVARRARLTTEKFDLDGLHTGTGGGNHLTLGGPTPDRSPILQRPDLLVSMLTYWQHHPSLSYLFSGRFVGPTSQAPRVDEGRPESLYELEIAFAEIERLSQGEGGAPPWVVDRALRHLLTDLTGNTHRAEFCIDKLYSPDSSRGRLGLLELRGFEMPPHAEMALVQALLVRALVARFARSPYRKPLVRWGTELHERFMLPYGAEADIAEVVADLRAHGLAVEEGWFAPYVEFRFPRIGTTVVGGVELELRQAIEPWRVLGEEAAGGGTARYVDSSVERLQVKVTNALAGRHAVTCNGVPVPLTPTGRTGELVAGVRFRAWQPHSALHPTIEVHSPLRLDVVDLAQERSLGGCTYHVVHPGGRSYDVPPVNAMEAEARRATRFEERGHTTGRVAVADLEAELRRTRSPEHPHTLDLRRHVPRSWGG</sequence>